<dbReference type="Pfam" id="PF13432">
    <property type="entry name" value="TPR_16"/>
    <property type="match status" value="2"/>
</dbReference>
<dbReference type="GO" id="GO:0016560">
    <property type="term" value="P:protein import into peroxisome matrix, docking"/>
    <property type="evidence" value="ECO:0007669"/>
    <property type="project" value="TreeGrafter"/>
</dbReference>
<reference evidence="21" key="2">
    <citation type="submission" date="2025-09" db="UniProtKB">
        <authorList>
            <consortium name="Ensembl"/>
        </authorList>
    </citation>
    <scope>IDENTIFICATION</scope>
</reference>
<evidence type="ECO:0000256" key="2">
    <source>
        <dbReference type="ARBA" id="ARBA00004514"/>
    </source>
</evidence>
<keyword evidence="12" id="KW-0882">Thioester bond</keyword>
<dbReference type="PROSITE" id="PS50005">
    <property type="entry name" value="TPR"/>
    <property type="match status" value="3"/>
</dbReference>
<evidence type="ECO:0000256" key="18">
    <source>
        <dbReference type="ARBA" id="ARBA00046106"/>
    </source>
</evidence>
<dbReference type="GeneTree" id="ENSGT00940000156605"/>
<dbReference type="PANTHER" id="PTHR10130:SF2">
    <property type="entry name" value="PEROXISOMAL TARGETING SIGNAL 1 RECEPTOR"/>
    <property type="match status" value="1"/>
</dbReference>
<dbReference type="FunFam" id="1.25.40.10:FF:000034">
    <property type="entry name" value="Peroxisomal biogenesis factor 5 isoform 1"/>
    <property type="match status" value="1"/>
</dbReference>
<evidence type="ECO:0000313" key="22">
    <source>
        <dbReference type="Proteomes" id="UP000694426"/>
    </source>
</evidence>
<evidence type="ECO:0000256" key="12">
    <source>
        <dbReference type="ARBA" id="ARBA00022966"/>
    </source>
</evidence>
<keyword evidence="14" id="KW-0576">Peroxisome</keyword>
<dbReference type="Gene3D" id="1.25.40.10">
    <property type="entry name" value="Tetratricopeptide repeat domain"/>
    <property type="match status" value="1"/>
</dbReference>
<evidence type="ECO:0000256" key="19">
    <source>
        <dbReference type="PROSITE-ProRule" id="PRU00339"/>
    </source>
</evidence>
<organism evidence="21 22">
    <name type="scientific">Anser brachyrhynchus</name>
    <name type="common">Pink-footed goose</name>
    <dbReference type="NCBI Taxonomy" id="132585"/>
    <lineage>
        <taxon>Eukaryota</taxon>
        <taxon>Metazoa</taxon>
        <taxon>Chordata</taxon>
        <taxon>Craniata</taxon>
        <taxon>Vertebrata</taxon>
        <taxon>Euteleostomi</taxon>
        <taxon>Archelosauria</taxon>
        <taxon>Archosauria</taxon>
        <taxon>Dinosauria</taxon>
        <taxon>Saurischia</taxon>
        <taxon>Theropoda</taxon>
        <taxon>Coelurosauria</taxon>
        <taxon>Aves</taxon>
        <taxon>Neognathae</taxon>
        <taxon>Galloanserae</taxon>
        <taxon>Anseriformes</taxon>
        <taxon>Anatidae</taxon>
        <taxon>Anserinae</taxon>
        <taxon>Anser</taxon>
    </lineage>
</organism>
<reference evidence="21" key="1">
    <citation type="submission" date="2025-08" db="UniProtKB">
        <authorList>
            <consortium name="Ensembl"/>
        </authorList>
    </citation>
    <scope>IDENTIFICATION</scope>
</reference>
<evidence type="ECO:0000256" key="15">
    <source>
        <dbReference type="ARBA" id="ARBA00030232"/>
    </source>
</evidence>
<keyword evidence="13" id="KW-0811">Translocation</keyword>
<keyword evidence="6" id="KW-0963">Cytoplasm</keyword>
<evidence type="ECO:0000256" key="10">
    <source>
        <dbReference type="ARBA" id="ARBA00022843"/>
    </source>
</evidence>
<dbReference type="PANTHER" id="PTHR10130">
    <property type="entry name" value="PEROXISOMAL TARGETING SIGNAL 1 RECEPTOR PEX5"/>
    <property type="match status" value="1"/>
</dbReference>
<evidence type="ECO:0000256" key="6">
    <source>
        <dbReference type="ARBA" id="ARBA00022490"/>
    </source>
</evidence>
<sequence length="783" mass="85355">MGRSLLQATSTCSTGGSSTGCSVEICSVWDPWAAGGQPAPPGASPQATGELLLRAWSTSCPPAALPLGAAGLVLTPCSPSCCCTATTPHPPVPGLCPFKALGRDAAPLSAGPAPSRQPRERSAPGAARRGPAPSPPGAMAMRELVEAECGGSNPLLKLAGHFTQDKALRQEGLQGSLAWPSGAPGAAAVSKPLGVASEDELVGEFLQEQNAPLLSRAPQTFKMDDLLAEMQEIEQSSFRQAPQRAPGVAALALSENWTQEFLAAADNAGDVSSDYNETDWSQEFIAEVTDPLSVSPAKWAEEYLEQSEEKLWLGESEDQSLADKWYEEYQPEDDLKKTASDFLSKVDDPKLNSSEFLKFVRQIGDGRVSIEANKVTHRDQDQAEQWAAEFIQQQGASDAWVDQFTRSGNMSALDTEFEQAKTAVESDVDFWDKLQAEWEEMAKRDAEAHPWLTDYEDLNSSSYDKGYQFEEDNPMRDHPDAFEEGRKRLAEGDLPNAVLLFEAAVQQKPDHMEAWQYLGTTQAENEQELLAISALRQCLELQPGNLTALMALAVSFTNESLQKQACETLRDWLRHKPAYAHLLEKEPEESASGPNLGHSKRVLGSLLSDSLFVEVKELFLAAVRSNPSTVDPDVQCGLGVLFNLSGEYERAVDCFSAALSVHPNDHLLWNKLGATLANGNRSEEAVAAYRRALELQPGYIRSRYNLGISCINLGAHREAVEHFLEALHMQQKSRGPRGQQGAMSDNIWSTLRMALSMLGQSDLYRAADAHDLPTLLQAFGLQQ</sequence>
<accession>A0A8B9C270</accession>
<evidence type="ECO:0000256" key="7">
    <source>
        <dbReference type="ARBA" id="ARBA00022499"/>
    </source>
</evidence>
<dbReference type="GO" id="GO:0005782">
    <property type="term" value="C:peroxisomal matrix"/>
    <property type="evidence" value="ECO:0007669"/>
    <property type="project" value="UniProtKB-SubCell"/>
</dbReference>
<dbReference type="InterPro" id="IPR019734">
    <property type="entry name" value="TPR_rpt"/>
</dbReference>
<evidence type="ECO:0000256" key="4">
    <source>
        <dbReference type="ARBA" id="ARBA00018416"/>
    </source>
</evidence>
<keyword evidence="7" id="KW-1017">Isopeptide bond</keyword>
<keyword evidence="22" id="KW-1185">Reference proteome</keyword>
<keyword evidence="10" id="KW-0832">Ubl conjugation</keyword>
<comment type="subcellular location">
    <subcellularLocation>
        <location evidence="2">Cytoplasm</location>
        <location evidence="2">Cytosol</location>
    </subcellularLocation>
    <subcellularLocation>
        <location evidence="1">Peroxisome matrix</location>
    </subcellularLocation>
</comment>
<dbReference type="AlphaFoldDB" id="A0A8B9C270"/>
<evidence type="ECO:0000256" key="11">
    <source>
        <dbReference type="ARBA" id="ARBA00022927"/>
    </source>
</evidence>
<evidence type="ECO:0000256" key="3">
    <source>
        <dbReference type="ARBA" id="ARBA00005348"/>
    </source>
</evidence>
<dbReference type="SUPFAM" id="SSF48452">
    <property type="entry name" value="TPR-like"/>
    <property type="match status" value="1"/>
</dbReference>
<dbReference type="Proteomes" id="UP000694426">
    <property type="component" value="Unplaced"/>
</dbReference>
<dbReference type="PROSITE" id="PS51257">
    <property type="entry name" value="PROKAR_LIPOPROTEIN"/>
    <property type="match status" value="1"/>
</dbReference>
<evidence type="ECO:0000256" key="5">
    <source>
        <dbReference type="ARBA" id="ARBA00022448"/>
    </source>
</evidence>
<comment type="function">
    <text evidence="18">Receptor that mediates peroxisomal import of proteins containing a C-terminal PTS1-type tripeptide peroxisomal targeting signal (SKL-type). Binds to cargo proteins containing a PTS1 peroxisomal targeting signal in the cytosol, and translocates them into the peroxisome matrix by passing through the PEX13-PEX14 docking complex along with cargo proteins. PEX5 receptor is then retrotranslocated into the cytosol, leading to release of bound cargo in the peroxisome matrix, and reset for a subsequent peroxisome import cycle.</text>
</comment>
<protein>
    <recommendedName>
        <fullName evidence="4">Peroxisomal targeting signal 1 receptor</fullName>
    </recommendedName>
    <alternativeName>
        <fullName evidence="15">PTS1-BP</fullName>
    </alternativeName>
    <alternativeName>
        <fullName evidence="16">Peroxin-5</fullName>
    </alternativeName>
</protein>
<keyword evidence="9 19" id="KW-0802">TPR repeat</keyword>
<feature type="compositionally biased region" description="Low complexity" evidence="20">
    <location>
        <begin position="123"/>
        <end position="138"/>
    </location>
</feature>
<evidence type="ECO:0000256" key="20">
    <source>
        <dbReference type="SAM" id="MobiDB-lite"/>
    </source>
</evidence>
<evidence type="ECO:0000256" key="1">
    <source>
        <dbReference type="ARBA" id="ARBA00004253"/>
    </source>
</evidence>
<feature type="region of interest" description="Disordered" evidence="20">
    <location>
        <begin position="107"/>
        <end position="138"/>
    </location>
</feature>
<feature type="repeat" description="TPR" evidence="19">
    <location>
        <begin position="632"/>
        <end position="665"/>
    </location>
</feature>
<dbReference type="SMART" id="SM00028">
    <property type="entry name" value="TPR"/>
    <property type="match status" value="5"/>
</dbReference>
<dbReference type="Ensembl" id="ENSABRT00000019007.1">
    <property type="protein sequence ID" value="ENSABRP00000013323.1"/>
    <property type="gene ID" value="ENSABRG00000011844.1"/>
</dbReference>
<dbReference type="InterPro" id="IPR011990">
    <property type="entry name" value="TPR-like_helical_dom_sf"/>
</dbReference>
<proteinExistence type="inferred from homology"/>
<evidence type="ECO:0000256" key="17">
    <source>
        <dbReference type="ARBA" id="ARBA00046072"/>
    </source>
</evidence>
<keyword evidence="11" id="KW-0653">Protein transport</keyword>
<dbReference type="GO" id="GO:0005778">
    <property type="term" value="C:peroxisomal membrane"/>
    <property type="evidence" value="ECO:0007669"/>
    <property type="project" value="TreeGrafter"/>
</dbReference>
<dbReference type="InterPro" id="IPR024111">
    <property type="entry name" value="PEX5/PEX5L"/>
</dbReference>
<evidence type="ECO:0000256" key="9">
    <source>
        <dbReference type="ARBA" id="ARBA00022803"/>
    </source>
</evidence>
<dbReference type="GO" id="GO:0005829">
    <property type="term" value="C:cytosol"/>
    <property type="evidence" value="ECO:0007669"/>
    <property type="project" value="UniProtKB-SubCell"/>
</dbReference>
<comment type="function">
    <text evidence="17">In addition to promoting peroxisomal translocation of proteins containing a PTS1 peroxisomal targeting signal, mediates peroxisomal import of proteins containing a C-terminal PTS2-type peroxisomal targeting signal via its interaction with PEX7. Interaction with PEX7 only takes place when PEX7 is associated with cargo proteins containing a PTS2 peroxisomal targeting signal. PEX7 along with PTS2-containing cargo proteins are then translocated through the PEX13-PEX14 docking complex together with PEX5.</text>
</comment>
<feature type="repeat" description="TPR" evidence="19">
    <location>
        <begin position="666"/>
        <end position="699"/>
    </location>
</feature>
<dbReference type="GO" id="GO:0005052">
    <property type="term" value="F:peroxisome matrix targeting signal-1 binding"/>
    <property type="evidence" value="ECO:0007669"/>
    <property type="project" value="TreeGrafter"/>
</dbReference>
<keyword evidence="5" id="KW-0813">Transport</keyword>
<evidence type="ECO:0000313" key="21">
    <source>
        <dbReference type="Ensembl" id="ENSABRP00000013323.1"/>
    </source>
</evidence>
<evidence type="ECO:0000256" key="16">
    <source>
        <dbReference type="ARBA" id="ARBA00032505"/>
    </source>
</evidence>
<evidence type="ECO:0000256" key="13">
    <source>
        <dbReference type="ARBA" id="ARBA00023010"/>
    </source>
</evidence>
<name>A0A8B9C270_9AVES</name>
<comment type="similarity">
    <text evidence="3">Belongs to the peroxisomal targeting signal receptor family.</text>
</comment>
<feature type="repeat" description="TPR" evidence="19">
    <location>
        <begin position="512"/>
        <end position="545"/>
    </location>
</feature>
<keyword evidence="8" id="KW-0677">Repeat</keyword>
<evidence type="ECO:0000256" key="14">
    <source>
        <dbReference type="ARBA" id="ARBA00023140"/>
    </source>
</evidence>
<evidence type="ECO:0000256" key="8">
    <source>
        <dbReference type="ARBA" id="ARBA00022737"/>
    </source>
</evidence>